<name>X1RSC3_9ZZZZ</name>
<reference evidence="1" key="1">
    <citation type="journal article" date="2014" name="Front. Microbiol.">
        <title>High frequency of phylogenetically diverse reductive dehalogenase-homologous genes in deep subseafloor sedimentary metagenomes.</title>
        <authorList>
            <person name="Kawai M."/>
            <person name="Futagami T."/>
            <person name="Toyoda A."/>
            <person name="Takaki Y."/>
            <person name="Nishi S."/>
            <person name="Hori S."/>
            <person name="Arai W."/>
            <person name="Tsubouchi T."/>
            <person name="Morono Y."/>
            <person name="Uchiyama I."/>
            <person name="Ito T."/>
            <person name="Fujiyama A."/>
            <person name="Inagaki F."/>
            <person name="Takami H."/>
        </authorList>
    </citation>
    <scope>NUCLEOTIDE SEQUENCE</scope>
    <source>
        <strain evidence="1">Expedition CK06-06</strain>
    </source>
</reference>
<organism evidence="1">
    <name type="scientific">marine sediment metagenome</name>
    <dbReference type="NCBI Taxonomy" id="412755"/>
    <lineage>
        <taxon>unclassified sequences</taxon>
        <taxon>metagenomes</taxon>
        <taxon>ecological metagenomes</taxon>
    </lineage>
</organism>
<feature type="non-terminal residue" evidence="1">
    <location>
        <position position="1"/>
    </location>
</feature>
<evidence type="ECO:0000313" key="1">
    <source>
        <dbReference type="EMBL" id="GAI83627.1"/>
    </source>
</evidence>
<sequence length="169" mass="19325">SELKELFPERADSLEEILNRMAKRGTVFTSQRLGQERKYRLLPSVVGWAETPFWAGKETDDTRKLAPLWLKYRDEAFGKELARGGMPVMRVLPISRTLRDSSEVLPFDALRPKVEEQSFCAVAHCPCRQMKRAVGEGCDHTVENCLHFGSMGRYMVEQGMAREITTEET</sequence>
<dbReference type="AlphaFoldDB" id="X1RSC3"/>
<feature type="non-terminal residue" evidence="1">
    <location>
        <position position="169"/>
    </location>
</feature>
<proteinExistence type="predicted"/>
<comment type="caution">
    <text evidence="1">The sequence shown here is derived from an EMBL/GenBank/DDBJ whole genome shotgun (WGS) entry which is preliminary data.</text>
</comment>
<protein>
    <submittedName>
        <fullName evidence="1">Uncharacterized protein</fullName>
    </submittedName>
</protein>
<accession>X1RSC3</accession>
<gene>
    <name evidence="1" type="ORF">S12H4_12336</name>
</gene>
<dbReference type="EMBL" id="BARW01005822">
    <property type="protein sequence ID" value="GAI83627.1"/>
    <property type="molecule type" value="Genomic_DNA"/>
</dbReference>